<comment type="caution">
    <text evidence="2">The sequence shown here is derived from an EMBL/GenBank/DDBJ whole genome shotgun (WGS) entry which is preliminary data.</text>
</comment>
<evidence type="ECO:0000313" key="3">
    <source>
        <dbReference type="Proteomes" id="UP001615550"/>
    </source>
</evidence>
<feature type="region of interest" description="Disordered" evidence="1">
    <location>
        <begin position="714"/>
        <end position="743"/>
    </location>
</feature>
<sequence>MPKNDFFRSSSVTTAAVPGGATATVSGIGGGLSQSALAAQKASAVLSANSGHRDSLFHALKALFEDQPQMEPSVLETYLPELKEGLIATEHSIAFVVRNVLLSVYSGATHVAQIPSDLASVIKHTGHGLSHIEIPSDKIGEASQKTSTFKPNAKGSFQSMQSVSEAMGKHAEKVMDGLDKNFPKNNSHASGHEVFASTLAGMSTGITGALPMALALGTDLVGQTLKEISAMSHFVTEESVSQEGKKNVYVASSNVSKATQNSDSQQSKVRSLELDEELSNMEGASHLLSNQSLTSPINTVLIRLIALSLFVKSSRALNKTSLVMSEGRLKKALVDATAQGPSGGVDRINSLHSNFSSLSNILRLCADNLKGPTAIETTVHSSELISSRSMSVLLTNMSQLADVVRQLLNQQPNQEENSSSASINRVVDLAQQGVLNNSEAMIKAVLDRIEQENGQHVIPGLNQDMASQLNTASQSSLASLLLSHSVFTNPILLAKKASKGGVNTNEAQKNEALLETLPSLTQGLNMIQASTRNMMHEMEQVMGQGSSKKDGSLLSTHHTGASNTATLYWVVSAILLICDEMLSICRSLSLIDKNRANELSQQINELPSKDESAQSSEQIAWDSHSQQESSATHAITALRLTLSHSGVSLMRIAMALHHAVENHMDTEQRNLAMHTLQRTLLSSGAEALRYLVEGSLWSTGGALALPVLSNGSANWSHKQAHSTDQNLHPVQTHESEKSSKESTETFQPIGFFTDAVAGTVTNVLKVLAQTGLVGLDTTIELIKILEILSLHRDSHIALRMESNDSSNPNGLSKNVVEDPSAGSTAGTGAVLINMLASLQTLDHSSQTQSTLSAQERLKQVVDQQIEGLAVLDDDEEGRDNKKGLKEFYRVIIGLLAPEQNVQAQDDLVRRLDFGGIALSSYHSLFGAYDEEPRADLRFARQFANDDDAQGLLRRFIDEAKKRGSPLLRSLHNALPEEQRSAKAQVLFEHVFEEVYQNYKQVKIKDIITHGSPRRKEPTRDAFKTDMGLMPVQVQQDEHVEEDNGLRLR</sequence>
<feature type="compositionally biased region" description="Basic and acidic residues" evidence="1">
    <location>
        <begin position="731"/>
        <end position="743"/>
    </location>
</feature>
<evidence type="ECO:0000256" key="1">
    <source>
        <dbReference type="SAM" id="MobiDB-lite"/>
    </source>
</evidence>
<feature type="region of interest" description="Disordered" evidence="1">
    <location>
        <begin position="801"/>
        <end position="822"/>
    </location>
</feature>
<feature type="compositionally biased region" description="Polar residues" evidence="1">
    <location>
        <begin position="714"/>
        <end position="729"/>
    </location>
</feature>
<dbReference type="RefSeq" id="WP_400186350.1">
    <property type="nucleotide sequence ID" value="NZ_JBGORX010000001.1"/>
</dbReference>
<keyword evidence="3" id="KW-1185">Reference proteome</keyword>
<gene>
    <name evidence="2" type="ORF">ACD661_03560</name>
</gene>
<proteinExistence type="predicted"/>
<evidence type="ECO:0008006" key="4">
    <source>
        <dbReference type="Google" id="ProtNLM"/>
    </source>
</evidence>
<dbReference type="EMBL" id="JBGORX010000001">
    <property type="protein sequence ID" value="MFJ1267633.1"/>
    <property type="molecule type" value="Genomic_DNA"/>
</dbReference>
<name>A0ABW8D4J2_9GAMM</name>
<feature type="compositionally biased region" description="Polar residues" evidence="1">
    <location>
        <begin position="803"/>
        <end position="812"/>
    </location>
</feature>
<accession>A0ABW8D4J2</accession>
<organism evidence="2 3">
    <name type="scientific">Legionella lytica</name>
    <dbReference type="NCBI Taxonomy" id="96232"/>
    <lineage>
        <taxon>Bacteria</taxon>
        <taxon>Pseudomonadati</taxon>
        <taxon>Pseudomonadota</taxon>
        <taxon>Gammaproteobacteria</taxon>
        <taxon>Legionellales</taxon>
        <taxon>Legionellaceae</taxon>
        <taxon>Legionella</taxon>
    </lineage>
</organism>
<evidence type="ECO:0000313" key="2">
    <source>
        <dbReference type="EMBL" id="MFJ1267633.1"/>
    </source>
</evidence>
<dbReference type="Proteomes" id="UP001615550">
    <property type="component" value="Unassembled WGS sequence"/>
</dbReference>
<protein>
    <recommendedName>
        <fullName evidence="4">Transmembrane protein</fullName>
    </recommendedName>
</protein>
<reference evidence="2 3" key="1">
    <citation type="submission" date="2024-08" db="EMBL/GenBank/DDBJ databases">
        <title>Draft Genome Sequence of Legionella lytica strain DSB2004, Isolated From a Fire Sprinkler System.</title>
        <authorList>
            <person name="Everhart A.D."/>
            <person name="Kidane D.T."/>
            <person name="Farone A.L."/>
            <person name="Farone M.B."/>
        </authorList>
    </citation>
    <scope>NUCLEOTIDE SEQUENCE [LARGE SCALE GENOMIC DNA]</scope>
    <source>
        <strain evidence="2 3">DSB2004</strain>
    </source>
</reference>